<dbReference type="Pfam" id="PF02311">
    <property type="entry name" value="AraC_binding"/>
    <property type="match status" value="1"/>
</dbReference>
<dbReference type="Pfam" id="PF12833">
    <property type="entry name" value="HTH_18"/>
    <property type="match status" value="1"/>
</dbReference>
<keyword evidence="3" id="KW-0804">Transcription</keyword>
<dbReference type="InterPro" id="IPR020449">
    <property type="entry name" value="Tscrpt_reg_AraC-type_HTH"/>
</dbReference>
<dbReference type="PROSITE" id="PS01124">
    <property type="entry name" value="HTH_ARAC_FAMILY_2"/>
    <property type="match status" value="1"/>
</dbReference>
<sequence length="280" mass="33493">MTGIFKYEKIEHDHNLPTKLLDFYFEDYQGDFVDKHWHRSIEILVPLFGSFNLWVDGSEILLKEGQLYIVHSQVIHMIIPNNKERYYKGYALQIDYDFIKKCYLEIDDIYFKQPNSINNRIILNKVLEIIKYYDDTNQYNSVRLISVVEMLVFLLLDNLACKKNDNLKIKNNKYKNRVIEILKYIEDNYTEDLSAIMISKKFDVSEGYLYKIFKENLNISLKHYINQVRLDHAKNDLINSDYPIIDIAIMSGFPNVKSFNNCFREKMGISPKEYRKKMRK</sequence>
<organism evidence="5 6">
    <name type="scientific">Candidatus Erysipelatoclostridium merdavium</name>
    <dbReference type="NCBI Taxonomy" id="2838566"/>
    <lineage>
        <taxon>Bacteria</taxon>
        <taxon>Bacillati</taxon>
        <taxon>Bacillota</taxon>
        <taxon>Erysipelotrichia</taxon>
        <taxon>Erysipelotrichales</taxon>
        <taxon>Erysipelotrichales incertae sedis</taxon>
    </lineage>
</organism>
<reference evidence="5" key="2">
    <citation type="submission" date="2021-04" db="EMBL/GenBank/DDBJ databases">
        <authorList>
            <person name="Gilroy R."/>
        </authorList>
    </citation>
    <scope>NUCLEOTIDE SEQUENCE</scope>
    <source>
        <strain evidence="5">ChiGjej1B1-14440</strain>
    </source>
</reference>
<dbReference type="InterPro" id="IPR018060">
    <property type="entry name" value="HTH_AraC"/>
</dbReference>
<evidence type="ECO:0000256" key="1">
    <source>
        <dbReference type="ARBA" id="ARBA00023015"/>
    </source>
</evidence>
<feature type="domain" description="HTH araC/xylS-type" evidence="4">
    <location>
        <begin position="179"/>
        <end position="277"/>
    </location>
</feature>
<dbReference type="Gene3D" id="1.10.10.60">
    <property type="entry name" value="Homeodomain-like"/>
    <property type="match status" value="2"/>
</dbReference>
<accession>A0A9D1XMF0</accession>
<dbReference type="InterPro" id="IPR018062">
    <property type="entry name" value="HTH_AraC-typ_CS"/>
</dbReference>
<gene>
    <name evidence="5" type="ORF">H9980_07120</name>
</gene>
<dbReference type="AlphaFoldDB" id="A0A9D1XMF0"/>
<name>A0A9D1XMF0_9FIRM</name>
<evidence type="ECO:0000313" key="6">
    <source>
        <dbReference type="Proteomes" id="UP000886724"/>
    </source>
</evidence>
<protein>
    <submittedName>
        <fullName evidence="5">AraC family transcriptional regulator</fullName>
    </submittedName>
</protein>
<evidence type="ECO:0000259" key="4">
    <source>
        <dbReference type="PROSITE" id="PS01124"/>
    </source>
</evidence>
<dbReference type="SUPFAM" id="SSF51215">
    <property type="entry name" value="Regulatory protein AraC"/>
    <property type="match status" value="1"/>
</dbReference>
<dbReference type="PROSITE" id="PS00041">
    <property type="entry name" value="HTH_ARAC_FAMILY_1"/>
    <property type="match status" value="1"/>
</dbReference>
<keyword evidence="2" id="KW-0238">DNA-binding</keyword>
<evidence type="ECO:0000313" key="5">
    <source>
        <dbReference type="EMBL" id="HIX81726.1"/>
    </source>
</evidence>
<comment type="caution">
    <text evidence="5">The sequence shown here is derived from an EMBL/GenBank/DDBJ whole genome shotgun (WGS) entry which is preliminary data.</text>
</comment>
<dbReference type="Gene3D" id="2.60.120.10">
    <property type="entry name" value="Jelly Rolls"/>
    <property type="match status" value="1"/>
</dbReference>
<dbReference type="EMBL" id="DXET01000155">
    <property type="protein sequence ID" value="HIX81726.1"/>
    <property type="molecule type" value="Genomic_DNA"/>
</dbReference>
<dbReference type="PRINTS" id="PR00032">
    <property type="entry name" value="HTHARAC"/>
</dbReference>
<dbReference type="InterPro" id="IPR009057">
    <property type="entry name" value="Homeodomain-like_sf"/>
</dbReference>
<dbReference type="GO" id="GO:0043565">
    <property type="term" value="F:sequence-specific DNA binding"/>
    <property type="evidence" value="ECO:0007669"/>
    <property type="project" value="InterPro"/>
</dbReference>
<proteinExistence type="predicted"/>
<dbReference type="GO" id="GO:0003700">
    <property type="term" value="F:DNA-binding transcription factor activity"/>
    <property type="evidence" value="ECO:0007669"/>
    <property type="project" value="InterPro"/>
</dbReference>
<dbReference type="InterPro" id="IPR037923">
    <property type="entry name" value="HTH-like"/>
</dbReference>
<evidence type="ECO:0000256" key="3">
    <source>
        <dbReference type="ARBA" id="ARBA00023163"/>
    </source>
</evidence>
<dbReference type="SUPFAM" id="SSF46689">
    <property type="entry name" value="Homeodomain-like"/>
    <property type="match status" value="2"/>
</dbReference>
<dbReference type="SMART" id="SM00342">
    <property type="entry name" value="HTH_ARAC"/>
    <property type="match status" value="1"/>
</dbReference>
<evidence type="ECO:0000256" key="2">
    <source>
        <dbReference type="ARBA" id="ARBA00023125"/>
    </source>
</evidence>
<dbReference type="PANTHER" id="PTHR43280">
    <property type="entry name" value="ARAC-FAMILY TRANSCRIPTIONAL REGULATOR"/>
    <property type="match status" value="1"/>
</dbReference>
<dbReference type="PANTHER" id="PTHR43280:SF28">
    <property type="entry name" value="HTH-TYPE TRANSCRIPTIONAL ACTIVATOR RHAS"/>
    <property type="match status" value="1"/>
</dbReference>
<reference evidence="5" key="1">
    <citation type="journal article" date="2021" name="PeerJ">
        <title>Extensive microbial diversity within the chicken gut microbiome revealed by metagenomics and culture.</title>
        <authorList>
            <person name="Gilroy R."/>
            <person name="Ravi A."/>
            <person name="Getino M."/>
            <person name="Pursley I."/>
            <person name="Horton D.L."/>
            <person name="Alikhan N.F."/>
            <person name="Baker D."/>
            <person name="Gharbi K."/>
            <person name="Hall N."/>
            <person name="Watson M."/>
            <person name="Adriaenssens E.M."/>
            <person name="Foster-Nyarko E."/>
            <person name="Jarju S."/>
            <person name="Secka A."/>
            <person name="Antonio M."/>
            <person name="Oren A."/>
            <person name="Chaudhuri R.R."/>
            <person name="La Ragione R."/>
            <person name="Hildebrand F."/>
            <person name="Pallen M.J."/>
        </authorList>
    </citation>
    <scope>NUCLEOTIDE SEQUENCE</scope>
    <source>
        <strain evidence="5">ChiGjej1B1-14440</strain>
    </source>
</reference>
<dbReference type="InterPro" id="IPR014710">
    <property type="entry name" value="RmlC-like_jellyroll"/>
</dbReference>
<keyword evidence="1" id="KW-0805">Transcription regulation</keyword>
<dbReference type="Proteomes" id="UP000886724">
    <property type="component" value="Unassembled WGS sequence"/>
</dbReference>
<dbReference type="InterPro" id="IPR003313">
    <property type="entry name" value="AraC-bd"/>
</dbReference>